<keyword evidence="3" id="KW-1185">Reference proteome</keyword>
<sequence>MKLPLLVYTAFCIAIGETKCPDNDNCYKILNAADPNCCNQKPMFNPCSVKSRVQCSNVPVTAFLPSTVSPNVTNATATRKILRTTHKDACEANEECKLQGRPKCPLEKTCPKNCLPYVDQNGCKNCHCCNACVNTICPEEDKLLFDRRVLYSSTSKQFQLLQPKKISNPCTPATCGDEQQCVLHQSSVFDRTKCTDEYFPLEPKCKEPCPQRKCAPYCIPTIGTDNCSSCYCEQNSTFLSPCLKKCACKSNEECVLQDVTCLKAPCYPIKQCRPKCDPEEVCPKNCLSYVDKNG</sequence>
<name>T1IKF1_STRMM</name>
<dbReference type="EnsemblMetazoa" id="SMAR001399-RA">
    <property type="protein sequence ID" value="SMAR001399-PA"/>
    <property type="gene ID" value="SMAR001399"/>
</dbReference>
<accession>T1IKF1</accession>
<dbReference type="Proteomes" id="UP000014500">
    <property type="component" value="Unassembled WGS sequence"/>
</dbReference>
<reference evidence="3" key="1">
    <citation type="submission" date="2011-05" db="EMBL/GenBank/DDBJ databases">
        <authorList>
            <person name="Richards S.R."/>
            <person name="Qu J."/>
            <person name="Jiang H."/>
            <person name="Jhangiani S.N."/>
            <person name="Agravi P."/>
            <person name="Goodspeed R."/>
            <person name="Gross S."/>
            <person name="Mandapat C."/>
            <person name="Jackson L."/>
            <person name="Mathew T."/>
            <person name="Pu L."/>
            <person name="Thornton R."/>
            <person name="Saada N."/>
            <person name="Wilczek-Boney K.B."/>
            <person name="Lee S."/>
            <person name="Kovar C."/>
            <person name="Wu Y."/>
            <person name="Scherer S.E."/>
            <person name="Worley K.C."/>
            <person name="Muzny D.M."/>
            <person name="Gibbs R."/>
        </authorList>
    </citation>
    <scope>NUCLEOTIDE SEQUENCE</scope>
    <source>
        <strain evidence="3">Brora</strain>
    </source>
</reference>
<dbReference type="HOGENOM" id="CLU_948581_0_0_1"/>
<keyword evidence="1" id="KW-0732">Signal</keyword>
<dbReference type="PhylomeDB" id="T1IKF1"/>
<proteinExistence type="predicted"/>
<protein>
    <recommendedName>
        <fullName evidence="4">Antistasin-like domain-containing protein</fullName>
    </recommendedName>
</protein>
<evidence type="ECO:0000256" key="1">
    <source>
        <dbReference type="SAM" id="SignalP"/>
    </source>
</evidence>
<dbReference type="AlphaFoldDB" id="T1IKF1"/>
<dbReference type="EMBL" id="JH430517">
    <property type="status" value="NOT_ANNOTATED_CDS"/>
    <property type="molecule type" value="Genomic_DNA"/>
</dbReference>
<organism evidence="2 3">
    <name type="scientific">Strigamia maritima</name>
    <name type="common">European centipede</name>
    <name type="synonym">Geophilus maritimus</name>
    <dbReference type="NCBI Taxonomy" id="126957"/>
    <lineage>
        <taxon>Eukaryota</taxon>
        <taxon>Metazoa</taxon>
        <taxon>Ecdysozoa</taxon>
        <taxon>Arthropoda</taxon>
        <taxon>Myriapoda</taxon>
        <taxon>Chilopoda</taxon>
        <taxon>Pleurostigmophora</taxon>
        <taxon>Geophilomorpha</taxon>
        <taxon>Linotaeniidae</taxon>
        <taxon>Strigamia</taxon>
    </lineage>
</organism>
<evidence type="ECO:0000313" key="2">
    <source>
        <dbReference type="EnsemblMetazoa" id="SMAR001399-PA"/>
    </source>
</evidence>
<evidence type="ECO:0008006" key="4">
    <source>
        <dbReference type="Google" id="ProtNLM"/>
    </source>
</evidence>
<evidence type="ECO:0000313" key="3">
    <source>
        <dbReference type="Proteomes" id="UP000014500"/>
    </source>
</evidence>
<reference evidence="2" key="2">
    <citation type="submission" date="2015-02" db="UniProtKB">
        <authorList>
            <consortium name="EnsemblMetazoa"/>
        </authorList>
    </citation>
    <scope>IDENTIFICATION</scope>
</reference>
<feature type="signal peptide" evidence="1">
    <location>
        <begin position="1"/>
        <end position="20"/>
    </location>
</feature>
<feature type="chain" id="PRO_5004578596" description="Antistasin-like domain-containing protein" evidence="1">
    <location>
        <begin position="21"/>
        <end position="294"/>
    </location>
</feature>